<comment type="caution">
    <text evidence="3">The sequence shown here is derived from an EMBL/GenBank/DDBJ whole genome shotgun (WGS) entry which is preliminary data.</text>
</comment>
<accession>A0A0C1R694</accession>
<dbReference type="AlphaFoldDB" id="A0A0C1R694"/>
<dbReference type="EMBL" id="JHEG02000048">
    <property type="protein sequence ID" value="KIE11248.1"/>
    <property type="molecule type" value="Genomic_DNA"/>
</dbReference>
<organism evidence="3">
    <name type="scientific">Tolypothrix bouteillei VB521301</name>
    <dbReference type="NCBI Taxonomy" id="1479485"/>
    <lineage>
        <taxon>Bacteria</taxon>
        <taxon>Bacillati</taxon>
        <taxon>Cyanobacteriota</taxon>
        <taxon>Cyanophyceae</taxon>
        <taxon>Nostocales</taxon>
        <taxon>Tolypothrichaceae</taxon>
        <taxon>Tolypothrix</taxon>
    </lineage>
</organism>
<evidence type="ECO:0000256" key="1">
    <source>
        <dbReference type="ARBA" id="ARBA00010554"/>
    </source>
</evidence>
<name>A0A0C1R694_9CYAN</name>
<gene>
    <name evidence="3" type="ORF">DA73_0222985</name>
    <name evidence="2" type="ORF">DA73_0400018820</name>
</gene>
<dbReference type="OrthoDB" id="9795599at2"/>
<dbReference type="InterPro" id="IPR011322">
    <property type="entry name" value="N-reg_PII-like_a/b"/>
</dbReference>
<dbReference type="EMBL" id="JHEG04000001">
    <property type="protein sequence ID" value="KAF3887311.1"/>
    <property type="molecule type" value="Genomic_DNA"/>
</dbReference>
<dbReference type="SUPFAM" id="SSF54913">
    <property type="entry name" value="GlnB-like"/>
    <property type="match status" value="1"/>
</dbReference>
<evidence type="ECO:0000313" key="2">
    <source>
        <dbReference type="EMBL" id="KAF3887311.1"/>
    </source>
</evidence>
<reference evidence="3" key="1">
    <citation type="journal article" date="2015" name="Genome Announc.">
        <title>Draft Genome Sequence of Tolypothrix boutellei Strain VB521301.</title>
        <authorList>
            <person name="Chandrababunaidu M.M."/>
            <person name="Singh D."/>
            <person name="Sen D."/>
            <person name="Bhan S."/>
            <person name="Das S."/>
            <person name="Gupta A."/>
            <person name="Adhikary S.P."/>
            <person name="Tripathy S."/>
        </authorList>
    </citation>
    <scope>NUCLEOTIDE SEQUENCE</scope>
    <source>
        <strain evidence="3">VB521301</strain>
    </source>
</reference>
<evidence type="ECO:0000313" key="4">
    <source>
        <dbReference type="Proteomes" id="UP000029738"/>
    </source>
</evidence>
<sequence>MAAWKQLTIYIGKSDRWYGQPLYTALVGLARKRGIVGATVTQAITGFGKQTSCQTCELWELSSDIPIVVTMIDREDALDEILPYIKEMVRDGLVTLQNVEVMHHAPLPSGYRKFN</sequence>
<protein>
    <submittedName>
        <fullName evidence="2">DUF190 domain-containing protein</fullName>
    </submittedName>
</protein>
<dbReference type="InterPro" id="IPR003793">
    <property type="entry name" value="UPF0166"/>
</dbReference>
<dbReference type="Proteomes" id="UP000029738">
    <property type="component" value="Unassembled WGS sequence"/>
</dbReference>
<dbReference type="RefSeq" id="WP_038087985.1">
    <property type="nucleotide sequence ID" value="NZ_JHEG04000001.1"/>
</dbReference>
<reference evidence="2" key="2">
    <citation type="submission" date="2019-11" db="EMBL/GenBank/DDBJ databases">
        <title>Improved Assembly of Tolypothrix boutellei genome.</title>
        <authorList>
            <person name="Sarangi A.N."/>
            <person name="Mukherjee M."/>
            <person name="Ghosh S."/>
            <person name="Singh D."/>
            <person name="Das A."/>
            <person name="Kant S."/>
            <person name="Prusty A."/>
            <person name="Tripathy S."/>
        </authorList>
    </citation>
    <scope>NUCLEOTIDE SEQUENCE</scope>
    <source>
        <strain evidence="2">VB521301</strain>
    </source>
</reference>
<proteinExistence type="inferred from homology"/>
<dbReference type="Pfam" id="PF02641">
    <property type="entry name" value="DUF190"/>
    <property type="match status" value="1"/>
</dbReference>
<dbReference type="STRING" id="1479485.DA73_0222985"/>
<dbReference type="PANTHER" id="PTHR35983">
    <property type="entry name" value="UPF0166 PROTEIN TM_0021"/>
    <property type="match status" value="1"/>
</dbReference>
<dbReference type="Gene3D" id="3.30.70.120">
    <property type="match status" value="1"/>
</dbReference>
<dbReference type="InterPro" id="IPR015867">
    <property type="entry name" value="N-reg_PII/ATP_PRibTrfase_C"/>
</dbReference>
<keyword evidence="4" id="KW-1185">Reference proteome</keyword>
<dbReference type="PANTHER" id="PTHR35983:SF1">
    <property type="entry name" value="UPF0166 PROTEIN TM_0021"/>
    <property type="match status" value="1"/>
</dbReference>
<evidence type="ECO:0000313" key="3">
    <source>
        <dbReference type="EMBL" id="KIE11248.1"/>
    </source>
</evidence>
<comment type="similarity">
    <text evidence="1">Belongs to the UPF0166 family.</text>
</comment>